<evidence type="ECO:0000256" key="10">
    <source>
        <dbReference type="ARBA" id="ARBA00023049"/>
    </source>
</evidence>
<dbReference type="PANTHER" id="PTHR39188:SF3">
    <property type="entry name" value="STAGE IV SPORULATION PROTEIN FB"/>
    <property type="match status" value="1"/>
</dbReference>
<evidence type="ECO:0000256" key="5">
    <source>
        <dbReference type="ARBA" id="ARBA00022692"/>
    </source>
</evidence>
<dbReference type="EC" id="3.4.24.-" evidence="14"/>
<organism evidence="14 15">
    <name type="scientific">Peribacillus huizhouensis</name>
    <dbReference type="NCBI Taxonomy" id="1501239"/>
    <lineage>
        <taxon>Bacteria</taxon>
        <taxon>Bacillati</taxon>
        <taxon>Bacillota</taxon>
        <taxon>Bacilli</taxon>
        <taxon>Bacillales</taxon>
        <taxon>Bacillaceae</taxon>
        <taxon>Peribacillus</taxon>
    </lineage>
</organism>
<protein>
    <submittedName>
        <fullName evidence="14">Stage IV sporulation protein FB</fullName>
        <ecNumber evidence="14">3.4.24.-</ecNumber>
    </submittedName>
</protein>
<evidence type="ECO:0000256" key="2">
    <source>
        <dbReference type="ARBA" id="ARBA00004141"/>
    </source>
</evidence>
<comment type="caution">
    <text evidence="14">The sequence shown here is derived from an EMBL/GenBank/DDBJ whole genome shotgun (WGS) entry which is preliminary data.</text>
</comment>
<comment type="subcellular location">
    <subcellularLocation>
        <location evidence="2">Membrane</location>
        <topology evidence="2">Multi-pass membrane protein</topology>
    </subcellularLocation>
</comment>
<evidence type="ECO:0000256" key="12">
    <source>
        <dbReference type="SAM" id="Phobius"/>
    </source>
</evidence>
<keyword evidence="9 12" id="KW-1133">Transmembrane helix</keyword>
<evidence type="ECO:0000259" key="13">
    <source>
        <dbReference type="Pfam" id="PF02163"/>
    </source>
</evidence>
<dbReference type="GO" id="GO:0016787">
    <property type="term" value="F:hydrolase activity"/>
    <property type="evidence" value="ECO:0007669"/>
    <property type="project" value="UniProtKB-KW"/>
</dbReference>
<evidence type="ECO:0000256" key="4">
    <source>
        <dbReference type="ARBA" id="ARBA00022670"/>
    </source>
</evidence>
<keyword evidence="15" id="KW-1185">Reference proteome</keyword>
<evidence type="ECO:0000256" key="7">
    <source>
        <dbReference type="ARBA" id="ARBA00022801"/>
    </source>
</evidence>
<evidence type="ECO:0000256" key="6">
    <source>
        <dbReference type="ARBA" id="ARBA00022723"/>
    </source>
</evidence>
<evidence type="ECO:0000313" key="15">
    <source>
        <dbReference type="Proteomes" id="UP000626697"/>
    </source>
</evidence>
<feature type="transmembrane region" description="Helical" evidence="12">
    <location>
        <begin position="157"/>
        <end position="176"/>
    </location>
</feature>
<dbReference type="Proteomes" id="UP000626697">
    <property type="component" value="Unassembled WGS sequence"/>
</dbReference>
<keyword evidence="8" id="KW-0862">Zinc</keyword>
<feature type="transmembrane region" description="Helical" evidence="12">
    <location>
        <begin position="117"/>
        <end position="136"/>
    </location>
</feature>
<keyword evidence="5 12" id="KW-0812">Transmembrane</keyword>
<dbReference type="CDD" id="cd06161">
    <property type="entry name" value="S2P-M50_SpoIVFB"/>
    <property type="match status" value="1"/>
</dbReference>
<feature type="transmembrane region" description="Helical" evidence="12">
    <location>
        <begin position="182"/>
        <end position="199"/>
    </location>
</feature>
<keyword evidence="6" id="KW-0479">Metal-binding</keyword>
<proteinExistence type="inferred from homology"/>
<feature type="domain" description="Peptidase M50" evidence="13">
    <location>
        <begin position="33"/>
        <end position="108"/>
    </location>
</feature>
<dbReference type="EMBL" id="JACJHX010000002">
    <property type="protein sequence ID" value="MBA9025723.1"/>
    <property type="molecule type" value="Genomic_DNA"/>
</dbReference>
<dbReference type="Pfam" id="PF02163">
    <property type="entry name" value="Peptidase_M50"/>
    <property type="match status" value="2"/>
</dbReference>
<dbReference type="PANTHER" id="PTHR39188">
    <property type="entry name" value="MEMBRANE-ASSOCIATED ZINC METALLOPROTEASE M50B"/>
    <property type="match status" value="1"/>
</dbReference>
<gene>
    <name evidence="14" type="ORF">HNP81_001006</name>
</gene>
<evidence type="ECO:0000256" key="3">
    <source>
        <dbReference type="ARBA" id="ARBA00007931"/>
    </source>
</evidence>
<reference evidence="14 15" key="1">
    <citation type="submission" date="2020-08" db="EMBL/GenBank/DDBJ databases">
        <title>Genomic Encyclopedia of Type Strains, Phase IV (KMG-IV): sequencing the most valuable type-strain genomes for metagenomic binning, comparative biology and taxonomic classification.</title>
        <authorList>
            <person name="Goeker M."/>
        </authorList>
    </citation>
    <scope>NUCLEOTIDE SEQUENCE [LARGE SCALE GENOMIC DNA]</scope>
    <source>
        <strain evidence="14 15">DSM 105481</strain>
    </source>
</reference>
<feature type="transmembrane region" description="Helical" evidence="12">
    <location>
        <begin position="84"/>
        <end position="105"/>
    </location>
</feature>
<evidence type="ECO:0000256" key="9">
    <source>
        <dbReference type="ARBA" id="ARBA00022989"/>
    </source>
</evidence>
<keyword evidence="7 14" id="KW-0378">Hydrolase</keyword>
<sequence length="288" mass="33457">MNELLKLLWKVNIHPTLWLVIAISVLTSHFTQMIMFFVIIFFHEMGHAIAAHFFKWRIKSIHLLPFGGTMETDEYGNKSLKEDLIVILAGPVQHVWLVGLAYLFYSFSIMPYEMYQQFFYSNAAVMLFNLLPVWPLDGGKLLFLGLSKRKSFLDAHSFTLLFSAILATAGLILSVLLISFNLNVWIIACFIGITLAMEWRQRYYAFIRFLLDRHYGRSMDLTRLEPIQVDENEMIYKVLEKFQRGCKHPVIVMKNGQESGSLDENELLHAYFTNKMTNGKIGELLYAY</sequence>
<evidence type="ECO:0000256" key="1">
    <source>
        <dbReference type="ARBA" id="ARBA00001947"/>
    </source>
</evidence>
<name>A0ABR6CM44_9BACI</name>
<evidence type="ECO:0000313" key="14">
    <source>
        <dbReference type="EMBL" id="MBA9025723.1"/>
    </source>
</evidence>
<keyword evidence="4" id="KW-0645">Protease</keyword>
<comment type="cofactor">
    <cofactor evidence="1">
        <name>Zn(2+)</name>
        <dbReference type="ChEBI" id="CHEBI:29105"/>
    </cofactor>
</comment>
<dbReference type="InterPro" id="IPR008915">
    <property type="entry name" value="Peptidase_M50"/>
</dbReference>
<accession>A0ABR6CM44</accession>
<evidence type="ECO:0000256" key="11">
    <source>
        <dbReference type="ARBA" id="ARBA00023136"/>
    </source>
</evidence>
<dbReference type="RefSeq" id="WP_028392081.1">
    <property type="nucleotide sequence ID" value="NZ_JACJHX010000002.1"/>
</dbReference>
<feature type="domain" description="Peptidase M50" evidence="13">
    <location>
        <begin position="114"/>
        <end position="155"/>
    </location>
</feature>
<comment type="similarity">
    <text evidence="3">Belongs to the peptidase M50B family.</text>
</comment>
<keyword evidence="11 12" id="KW-0472">Membrane</keyword>
<evidence type="ECO:0000256" key="8">
    <source>
        <dbReference type="ARBA" id="ARBA00022833"/>
    </source>
</evidence>
<keyword evidence="10" id="KW-0482">Metalloprotease</keyword>